<dbReference type="AlphaFoldDB" id="A0AAJ6CIT5"/>
<dbReference type="PANTHER" id="PTHR12790">
    <property type="entry name" value="TRANSCRIPTION INITIATION FACTOR IA RRN3"/>
    <property type="match status" value="1"/>
</dbReference>
<evidence type="ECO:0000313" key="3">
    <source>
        <dbReference type="EMBL" id="WFD00616.1"/>
    </source>
</evidence>
<feature type="region of interest" description="Disordered" evidence="2">
    <location>
        <begin position="644"/>
        <end position="685"/>
    </location>
</feature>
<evidence type="ECO:0000256" key="2">
    <source>
        <dbReference type="SAM" id="MobiDB-lite"/>
    </source>
</evidence>
<name>A0AAJ6CIT5_9BASI</name>
<dbReference type="Proteomes" id="UP001219567">
    <property type="component" value="Chromosome 5"/>
</dbReference>
<feature type="compositionally biased region" description="Polar residues" evidence="2">
    <location>
        <begin position="663"/>
        <end position="676"/>
    </location>
</feature>
<protein>
    <submittedName>
        <fullName evidence="3">DNA independent RNA polymerase I transcription factor</fullName>
    </submittedName>
</protein>
<accession>A0AAJ6CIT5</accession>
<feature type="compositionally biased region" description="Polar residues" evidence="2">
    <location>
        <begin position="774"/>
        <end position="790"/>
    </location>
</feature>
<dbReference type="EMBL" id="CP119947">
    <property type="protein sequence ID" value="WFD00616.1"/>
    <property type="molecule type" value="Genomic_DNA"/>
</dbReference>
<feature type="region of interest" description="Disordered" evidence="2">
    <location>
        <begin position="719"/>
        <end position="802"/>
    </location>
</feature>
<dbReference type="InterPro" id="IPR007991">
    <property type="entry name" value="RNA_pol_I_trans_ini_fac_RRN3"/>
</dbReference>
<feature type="compositionally biased region" description="Basic and acidic residues" evidence="2">
    <location>
        <begin position="537"/>
        <end position="546"/>
    </location>
</feature>
<dbReference type="GO" id="GO:0001042">
    <property type="term" value="F:RNA polymerase I core binding"/>
    <property type="evidence" value="ECO:0007669"/>
    <property type="project" value="TreeGrafter"/>
</dbReference>
<dbReference type="Pfam" id="PF05327">
    <property type="entry name" value="RRN3"/>
    <property type="match status" value="1"/>
</dbReference>
<keyword evidence="4" id="KW-1185">Reference proteome</keyword>
<reference evidence="3 4" key="1">
    <citation type="submission" date="2023-03" db="EMBL/GenBank/DDBJ databases">
        <title>Mating type loci evolution in Malassezia.</title>
        <authorList>
            <person name="Coelho M.A."/>
        </authorList>
    </citation>
    <scope>NUCLEOTIDE SEQUENCE [LARGE SCALE GENOMIC DNA]</scope>
    <source>
        <strain evidence="3 4">CBS 9725</strain>
    </source>
</reference>
<gene>
    <name evidence="3" type="primary">RRN3</name>
    <name evidence="3" type="ORF">MYAM1_003367</name>
</gene>
<sequence length="802" mass="89163">MRASPQRLARTSKPALDAGTRQNMYITFVKNAMVQKGKHDLKPYEELVAQFRTKAGEDRTSDQALASWFTALSHIAPTLDRSCSELVEAVLEFPWLSMPSNVADAWVRLVCTLVSARNEWITKLASLTFSCMGFHPIWYNDAWIDAKQARLTRRQLYDRIHALLQNLLRLIPTLPSALQTQLLRHFPHKRERTLAQVLYVRNLLRVTEYCEALTESIWAAIIDHVLQVDVEIQVELDELEEQGVEPTETAALSSVLDCNVEDDQDSQLDASDASNALQDQHLGSIDASNATHGDPLEDLEELDDEDTYDMNDSLLPAHPIEHEPAWNEIAKLAGKLDALMKAIFDFLVHHVGHGHTASQSADSFAVIDQRRYQLYQILLGIFTRSILPTFKSRHVQFLLFWYSSMDTEFADMFLGTLLSKSLYTANGSQSSDTLQGADSAGFVRIAAASYVASFVARAKYIDGATTRMVLLNLCTYLDACLEAFAQQGANAPPPGRREHAMFYAVAQAVFYVFCFRWRDLRHGSHPTSHSHNNDTSTRLELHSHEDESRSLAHTYPTACSFDLSPQLLPTLNGTSFSSASSSTSGLSAEAGWAPGLAVVQRAITSPLNPLRYCNANVVNQFAHVAQHTGFLYCYSVLEANARRGTSSSTTQAPDTPQKPPLSRASTARISRESTPQAAPLPSEAPAAVPAKTLDVFFPFDPYRLRDSSEMIQRLYREWSEAAPDGDDDDDDVDEEALDENHDDDDHDDHLDNRIGALPMSRTRLHPNDLRHASLLSSSNDPSITPESVAQSLEAMSISPFAG</sequence>
<evidence type="ECO:0000256" key="1">
    <source>
        <dbReference type="ARBA" id="ARBA00010098"/>
    </source>
</evidence>
<dbReference type="PANTHER" id="PTHR12790:SF0">
    <property type="entry name" value="RNA POLYMERASE I-SPECIFIC TRANSCRIPTION INITIATION FACTOR RRN3-RELATED"/>
    <property type="match status" value="1"/>
</dbReference>
<evidence type="ECO:0000313" key="4">
    <source>
        <dbReference type="Proteomes" id="UP001219567"/>
    </source>
</evidence>
<feature type="compositionally biased region" description="Polar residues" evidence="2">
    <location>
        <begin position="525"/>
        <end position="536"/>
    </location>
</feature>
<organism evidence="3 4">
    <name type="scientific">Malassezia yamatoensis</name>
    <dbReference type="NCBI Taxonomy" id="253288"/>
    <lineage>
        <taxon>Eukaryota</taxon>
        <taxon>Fungi</taxon>
        <taxon>Dikarya</taxon>
        <taxon>Basidiomycota</taxon>
        <taxon>Ustilaginomycotina</taxon>
        <taxon>Malasseziomycetes</taxon>
        <taxon>Malasseziales</taxon>
        <taxon>Malasseziaceae</taxon>
        <taxon>Malassezia</taxon>
    </lineage>
</organism>
<feature type="compositionally biased region" description="Acidic residues" evidence="2">
    <location>
        <begin position="723"/>
        <end position="746"/>
    </location>
</feature>
<feature type="region of interest" description="Disordered" evidence="2">
    <location>
        <begin position="524"/>
        <end position="546"/>
    </location>
</feature>
<dbReference type="GO" id="GO:0006361">
    <property type="term" value="P:transcription initiation at RNA polymerase I promoter"/>
    <property type="evidence" value="ECO:0007669"/>
    <property type="project" value="InterPro"/>
</dbReference>
<dbReference type="GO" id="GO:0001181">
    <property type="term" value="F:RNA polymerase I general transcription initiation factor activity"/>
    <property type="evidence" value="ECO:0007669"/>
    <property type="project" value="InterPro"/>
</dbReference>
<proteinExistence type="inferred from homology"/>
<comment type="similarity">
    <text evidence="1">Belongs to the RRN3 family.</text>
</comment>
<dbReference type="GO" id="GO:0005634">
    <property type="term" value="C:nucleus"/>
    <property type="evidence" value="ECO:0007669"/>
    <property type="project" value="TreeGrafter"/>
</dbReference>
<feature type="compositionally biased region" description="Polar residues" evidence="2">
    <location>
        <begin position="644"/>
        <end position="654"/>
    </location>
</feature>